<keyword evidence="5" id="KW-0507">mRNA processing</keyword>
<feature type="compositionally biased region" description="Acidic residues" evidence="12">
    <location>
        <begin position="333"/>
        <end position="343"/>
    </location>
</feature>
<evidence type="ECO:0000256" key="7">
    <source>
        <dbReference type="ARBA" id="ARBA00023110"/>
    </source>
</evidence>
<dbReference type="GO" id="GO:0005681">
    <property type="term" value="C:spliceosomal complex"/>
    <property type="evidence" value="ECO:0007669"/>
    <property type="project" value="UniProtKB-KW"/>
</dbReference>
<dbReference type="PRINTS" id="PR00153">
    <property type="entry name" value="CSAPPISMRASE"/>
</dbReference>
<gene>
    <name evidence="14" type="ORF">CSUI_003197</name>
</gene>
<protein>
    <recommendedName>
        <fullName evidence="4">peptidylprolyl isomerase</fullName>
        <ecNumber evidence="4">5.2.1.8</ecNumber>
    </recommendedName>
</protein>
<evidence type="ECO:0000256" key="5">
    <source>
        <dbReference type="ARBA" id="ARBA00022664"/>
    </source>
</evidence>
<feature type="compositionally biased region" description="Acidic residues" evidence="12">
    <location>
        <begin position="289"/>
        <end position="309"/>
    </location>
</feature>
<keyword evidence="6" id="KW-0747">Spliceosome</keyword>
<accession>A0A2C6L577</accession>
<keyword evidence="7" id="KW-0697">Rotamase</keyword>
<dbReference type="GeneID" id="94426606"/>
<dbReference type="Pfam" id="PF00160">
    <property type="entry name" value="Pro_isomerase"/>
    <property type="match status" value="1"/>
</dbReference>
<keyword evidence="11" id="KW-0175">Coiled coil</keyword>
<evidence type="ECO:0000313" key="15">
    <source>
        <dbReference type="Proteomes" id="UP000221165"/>
    </source>
</evidence>
<dbReference type="GO" id="GO:0008380">
    <property type="term" value="P:RNA splicing"/>
    <property type="evidence" value="ECO:0007669"/>
    <property type="project" value="UniProtKB-KW"/>
</dbReference>
<feature type="compositionally biased region" description="Basic residues" evidence="12">
    <location>
        <begin position="471"/>
        <end position="481"/>
    </location>
</feature>
<evidence type="ECO:0000256" key="6">
    <source>
        <dbReference type="ARBA" id="ARBA00022728"/>
    </source>
</evidence>
<evidence type="ECO:0000256" key="3">
    <source>
        <dbReference type="ARBA" id="ARBA00010028"/>
    </source>
</evidence>
<organism evidence="14 15">
    <name type="scientific">Cystoisospora suis</name>
    <dbReference type="NCBI Taxonomy" id="483139"/>
    <lineage>
        <taxon>Eukaryota</taxon>
        <taxon>Sar</taxon>
        <taxon>Alveolata</taxon>
        <taxon>Apicomplexa</taxon>
        <taxon>Conoidasida</taxon>
        <taxon>Coccidia</taxon>
        <taxon>Eucoccidiorida</taxon>
        <taxon>Eimeriorina</taxon>
        <taxon>Sarcocystidae</taxon>
        <taxon>Cystoisospora</taxon>
    </lineage>
</organism>
<dbReference type="GO" id="GO:0003755">
    <property type="term" value="F:peptidyl-prolyl cis-trans isomerase activity"/>
    <property type="evidence" value="ECO:0007669"/>
    <property type="project" value="UniProtKB-KW"/>
</dbReference>
<feature type="compositionally biased region" description="Acidic residues" evidence="12">
    <location>
        <begin position="376"/>
        <end position="395"/>
    </location>
</feature>
<dbReference type="PANTHER" id="PTHR11071:SF561">
    <property type="entry name" value="PEPTIDYL-PROLYL CIS-TRANS ISOMERASE D-RELATED"/>
    <property type="match status" value="1"/>
</dbReference>
<dbReference type="PROSITE" id="PS50072">
    <property type="entry name" value="CSA_PPIASE_2"/>
    <property type="match status" value="1"/>
</dbReference>
<comment type="subcellular location">
    <subcellularLocation>
        <location evidence="2">Nucleus</location>
    </subcellularLocation>
</comment>
<comment type="catalytic activity">
    <reaction evidence="1">
        <text>[protein]-peptidylproline (omega=180) = [protein]-peptidylproline (omega=0)</text>
        <dbReference type="Rhea" id="RHEA:16237"/>
        <dbReference type="Rhea" id="RHEA-COMP:10747"/>
        <dbReference type="Rhea" id="RHEA-COMP:10748"/>
        <dbReference type="ChEBI" id="CHEBI:83833"/>
        <dbReference type="ChEBI" id="CHEBI:83834"/>
        <dbReference type="EC" id="5.2.1.8"/>
    </reaction>
</comment>
<evidence type="ECO:0000256" key="2">
    <source>
        <dbReference type="ARBA" id="ARBA00004123"/>
    </source>
</evidence>
<feature type="compositionally biased region" description="Basic and acidic residues" evidence="12">
    <location>
        <begin position="204"/>
        <end position="216"/>
    </location>
</feature>
<dbReference type="InterPro" id="IPR029000">
    <property type="entry name" value="Cyclophilin-like_dom_sf"/>
</dbReference>
<comment type="similarity">
    <text evidence="3">Belongs to the SYF2 family.</text>
</comment>
<evidence type="ECO:0000256" key="10">
    <source>
        <dbReference type="ARBA" id="ARBA00023242"/>
    </source>
</evidence>
<evidence type="ECO:0000256" key="1">
    <source>
        <dbReference type="ARBA" id="ARBA00000971"/>
    </source>
</evidence>
<dbReference type="EMBL" id="MIGC01001398">
    <property type="protein sequence ID" value="PHJ22948.1"/>
    <property type="molecule type" value="Genomic_DNA"/>
</dbReference>
<reference evidence="14 15" key="1">
    <citation type="journal article" date="2017" name="Int. J. Parasitol.">
        <title>The genome of the protozoan parasite Cystoisospora suis and a reverse vaccinology approach to identify vaccine candidates.</title>
        <authorList>
            <person name="Palmieri N."/>
            <person name="Shrestha A."/>
            <person name="Ruttkowski B."/>
            <person name="Beck T."/>
            <person name="Vogl C."/>
            <person name="Tomley F."/>
            <person name="Blake D.P."/>
            <person name="Joachim A."/>
        </authorList>
    </citation>
    <scope>NUCLEOTIDE SEQUENCE [LARGE SCALE GENOMIC DNA]</scope>
    <source>
        <strain evidence="14 15">Wien I</strain>
    </source>
</reference>
<dbReference type="FunFam" id="2.40.100.10:FF:000025">
    <property type="entry name" value="Peptidyl-prolyl cis-trans isomerase CYP19-2"/>
    <property type="match status" value="1"/>
</dbReference>
<dbReference type="InterPro" id="IPR002130">
    <property type="entry name" value="Cyclophilin-type_PPIase_dom"/>
</dbReference>
<name>A0A2C6L577_9APIC</name>
<dbReference type="VEuPathDB" id="ToxoDB:CSUI_003197"/>
<proteinExistence type="inferred from homology"/>
<feature type="compositionally biased region" description="Basic and acidic residues" evidence="12">
    <location>
        <begin position="482"/>
        <end position="493"/>
    </location>
</feature>
<feature type="domain" description="PPIase cyclophilin-type" evidence="13">
    <location>
        <begin position="9"/>
        <end position="175"/>
    </location>
</feature>
<sequence>MAPKRISVYFDIAIGTKPGGRIVFELFTDVTPKAAENFRGLCTGEYGLSGRTGKPLHYLGTCFFRSMPGLLIQGGDIHNNDGTGGECVWGGTFRDENFIRRHSQAGCLAMANNGRNTNGSQFYITLKKAASLDNRHVVIGQLIEGMEVLRAMELVPTDGKTSKPKVPIVVAACGELGAGPRRLDGLNAVRMQLDEIMDKYVREETKKQEEAHKLVDSDGDDSNKSGSSSSENETAAHRRLRRRMKRKKQRYLKSALFKGQGLFKQIQQEAAHELKDKYAGIKGAQGLDGSDEEEEDGEEEASSSSDSEENTDKEGEGEETAKMHKKERRKVGEEEEVEKEDEEGEKKKKKESIDTGDRSKGKEAKGVEEIDVLLSDLEEEEDESEGDGSEEEGASGEDVKKREEERKKRLLQLRLKINQGRKLTNKEVIEEKRKWNDPLYEKKKAEGCVRLLMRELHGGGPADDEEGGEKKKNKRKMKDKKGRGGEAGSRKDEDESSDEGDSRSQGSSRRGYLNEAAAMTLDRKAKEERRSETKSFGWNVFNQDALYRAHKKRLAEVSFREDEYNKQKAALGGEAFYDPSTAALSLGDFKPSETAKERLVESIENVQKRRKNFSRRRTFYEDDNVTYINERNRIYNEKIERAFGATSLEYRQNLERGTAL</sequence>
<keyword evidence="15" id="KW-1185">Reference proteome</keyword>
<dbReference type="InterPro" id="IPR013260">
    <property type="entry name" value="mRNA_splic_SYF2"/>
</dbReference>
<keyword evidence="8" id="KW-0508">mRNA splicing</keyword>
<dbReference type="RefSeq" id="XP_067924625.1">
    <property type="nucleotide sequence ID" value="XM_068063395.1"/>
</dbReference>
<dbReference type="SUPFAM" id="SSF50891">
    <property type="entry name" value="Cyclophilin-like"/>
    <property type="match status" value="1"/>
</dbReference>
<evidence type="ECO:0000313" key="14">
    <source>
        <dbReference type="EMBL" id="PHJ22948.1"/>
    </source>
</evidence>
<evidence type="ECO:0000259" key="13">
    <source>
        <dbReference type="PROSITE" id="PS50072"/>
    </source>
</evidence>
<feature type="compositionally biased region" description="Basic and acidic residues" evidence="12">
    <location>
        <begin position="310"/>
        <end position="322"/>
    </location>
</feature>
<dbReference type="EC" id="5.2.1.8" evidence="4"/>
<keyword evidence="9" id="KW-0413">Isomerase</keyword>
<feature type="region of interest" description="Disordered" evidence="12">
    <location>
        <begin position="456"/>
        <end position="515"/>
    </location>
</feature>
<keyword evidence="10" id="KW-0539">Nucleus</keyword>
<evidence type="ECO:0000256" key="12">
    <source>
        <dbReference type="SAM" id="MobiDB-lite"/>
    </source>
</evidence>
<dbReference type="GO" id="GO:0016018">
    <property type="term" value="F:cyclosporin A binding"/>
    <property type="evidence" value="ECO:0007669"/>
    <property type="project" value="TreeGrafter"/>
</dbReference>
<feature type="compositionally biased region" description="Low complexity" evidence="12">
    <location>
        <begin position="224"/>
        <end position="233"/>
    </location>
</feature>
<feature type="region of interest" description="Disordered" evidence="12">
    <location>
        <begin position="282"/>
        <end position="405"/>
    </location>
</feature>
<evidence type="ECO:0000256" key="8">
    <source>
        <dbReference type="ARBA" id="ARBA00023187"/>
    </source>
</evidence>
<dbReference type="GO" id="GO:0006397">
    <property type="term" value="P:mRNA processing"/>
    <property type="evidence" value="ECO:0007669"/>
    <property type="project" value="UniProtKB-KW"/>
</dbReference>
<dbReference type="OrthoDB" id="408413at2759"/>
<dbReference type="Proteomes" id="UP000221165">
    <property type="component" value="Unassembled WGS sequence"/>
</dbReference>
<feature type="coiled-coil region" evidence="11">
    <location>
        <begin position="596"/>
        <end position="623"/>
    </location>
</feature>
<evidence type="ECO:0000256" key="4">
    <source>
        <dbReference type="ARBA" id="ARBA00013194"/>
    </source>
</evidence>
<dbReference type="GO" id="GO:0005737">
    <property type="term" value="C:cytoplasm"/>
    <property type="evidence" value="ECO:0007669"/>
    <property type="project" value="TreeGrafter"/>
</dbReference>
<dbReference type="Gene3D" id="2.40.100.10">
    <property type="entry name" value="Cyclophilin-like"/>
    <property type="match status" value="1"/>
</dbReference>
<feature type="region of interest" description="Disordered" evidence="12">
    <location>
        <begin position="204"/>
        <end position="245"/>
    </location>
</feature>
<evidence type="ECO:0000256" key="9">
    <source>
        <dbReference type="ARBA" id="ARBA00023235"/>
    </source>
</evidence>
<dbReference type="PANTHER" id="PTHR11071">
    <property type="entry name" value="PEPTIDYL-PROLYL CIS-TRANS ISOMERASE"/>
    <property type="match status" value="1"/>
</dbReference>
<evidence type="ECO:0000256" key="11">
    <source>
        <dbReference type="SAM" id="Coils"/>
    </source>
</evidence>
<dbReference type="AlphaFoldDB" id="A0A2C6L577"/>
<comment type="caution">
    <text evidence="14">The sequence shown here is derived from an EMBL/GenBank/DDBJ whole genome shotgun (WGS) entry which is preliminary data.</text>
</comment>
<dbReference type="GO" id="GO:0006457">
    <property type="term" value="P:protein folding"/>
    <property type="evidence" value="ECO:0007669"/>
    <property type="project" value="TreeGrafter"/>
</dbReference>
<dbReference type="Pfam" id="PF08231">
    <property type="entry name" value="SYF2"/>
    <property type="match status" value="1"/>
</dbReference>
<feature type="compositionally biased region" description="Basic and acidic residues" evidence="12">
    <location>
        <begin position="351"/>
        <end position="368"/>
    </location>
</feature>